<evidence type="ECO:0000313" key="2">
    <source>
        <dbReference type="EMBL" id="KAL3762842.1"/>
    </source>
</evidence>
<protein>
    <recommendedName>
        <fullName evidence="1">NADP-dependent oxidoreductase domain-containing protein</fullName>
    </recommendedName>
</protein>
<dbReference type="InterPro" id="IPR036812">
    <property type="entry name" value="NAD(P)_OxRdtase_dom_sf"/>
</dbReference>
<name>A0ABD3MGX8_9STRA</name>
<gene>
    <name evidence="2" type="ORF">ACHAWU_000989</name>
</gene>
<dbReference type="EMBL" id="JALLBG020000130">
    <property type="protein sequence ID" value="KAL3762842.1"/>
    <property type="molecule type" value="Genomic_DNA"/>
</dbReference>
<evidence type="ECO:0000259" key="1">
    <source>
        <dbReference type="Pfam" id="PF00248"/>
    </source>
</evidence>
<keyword evidence="3" id="KW-1185">Reference proteome</keyword>
<organism evidence="2 3">
    <name type="scientific">Discostella pseudostelligera</name>
    <dbReference type="NCBI Taxonomy" id="259834"/>
    <lineage>
        <taxon>Eukaryota</taxon>
        <taxon>Sar</taxon>
        <taxon>Stramenopiles</taxon>
        <taxon>Ochrophyta</taxon>
        <taxon>Bacillariophyta</taxon>
        <taxon>Coscinodiscophyceae</taxon>
        <taxon>Thalassiosirophycidae</taxon>
        <taxon>Stephanodiscales</taxon>
        <taxon>Stephanodiscaceae</taxon>
        <taxon>Discostella</taxon>
    </lineage>
</organism>
<sequence length="510" mass="57618">MEKIRTVAVVIRWCSRLIFASSLALLSCSALVNHRLFRVKRVHRRLQPLLASESCPQTSSPESNFWIARTQNNITCSSFDGIPAIPRLDRETGPLPPGAYLKIKTSVDTRETSAPCLMQIGIRPPAQSDAGEDVWSVGVRNCQSLIDSGFNTFRVNNNCHRIRDIMHRRDNRRRSPLSDALERMQQLTISTEYRHQAEAEFYRKLRQDTPSSVLRSCHFMVNLELPLALSGIALIPGMENEIAQAPFGNGWMLRESVSSALLRAKSEHLDSVVLEYSGNSPYHLDALDTLFELKREGLVQSISTKNFPLSLLLESSKCGFNVHSNDVIGNVMNTNNLLQNSPTEVSRLISAPLGGGLFTNQFNRIQEWAQLSPARRNKFNMLLDCCCRVFATGDEDSIQKWRKYRTIIDALVEMSLKYQVSVESIALRWLLQLNNGDSISVGTLLGIDLAEEQGGQPYRRQRDLREVFTFSLEENDMEELQKLSDFSSGQRRSGATVGSEIDFTDRRLFL</sequence>
<dbReference type="PROSITE" id="PS51257">
    <property type="entry name" value="PROKAR_LIPOPROTEIN"/>
    <property type="match status" value="1"/>
</dbReference>
<comment type="caution">
    <text evidence="2">The sequence shown here is derived from an EMBL/GenBank/DDBJ whole genome shotgun (WGS) entry which is preliminary data.</text>
</comment>
<dbReference type="Pfam" id="PF00248">
    <property type="entry name" value="Aldo_ket_red"/>
    <property type="match status" value="1"/>
</dbReference>
<dbReference type="Proteomes" id="UP001530293">
    <property type="component" value="Unassembled WGS sequence"/>
</dbReference>
<dbReference type="SUPFAM" id="SSF51430">
    <property type="entry name" value="NAD(P)-linked oxidoreductase"/>
    <property type="match status" value="1"/>
</dbReference>
<evidence type="ECO:0000313" key="3">
    <source>
        <dbReference type="Proteomes" id="UP001530293"/>
    </source>
</evidence>
<feature type="domain" description="NADP-dependent oxidoreductase" evidence="1">
    <location>
        <begin position="253"/>
        <end position="439"/>
    </location>
</feature>
<accession>A0ABD3MGX8</accession>
<reference evidence="2 3" key="1">
    <citation type="submission" date="2024-10" db="EMBL/GenBank/DDBJ databases">
        <title>Updated reference genomes for cyclostephanoid diatoms.</title>
        <authorList>
            <person name="Roberts W.R."/>
            <person name="Alverson A.J."/>
        </authorList>
    </citation>
    <scope>NUCLEOTIDE SEQUENCE [LARGE SCALE GENOMIC DNA]</scope>
    <source>
        <strain evidence="2 3">AJA232-27</strain>
    </source>
</reference>
<dbReference type="Gene3D" id="3.20.20.100">
    <property type="entry name" value="NADP-dependent oxidoreductase domain"/>
    <property type="match status" value="1"/>
</dbReference>
<dbReference type="AlphaFoldDB" id="A0ABD3MGX8"/>
<dbReference type="InterPro" id="IPR023210">
    <property type="entry name" value="NADP_OxRdtase_dom"/>
</dbReference>
<proteinExistence type="predicted"/>